<proteinExistence type="predicted"/>
<sequence>SSSSSLESLSNTSSTGVHSLQSSNLFSSQTRSTSLSSYTRQISDTPTRLSTTNSLSSSKLEPVSGSSSAVRSIRTPHSTNLPPKPQTRGLTLYQCRADNDSELSFNANEIVTQGNI</sequence>
<evidence type="ECO:0000313" key="3">
    <source>
        <dbReference type="Proteomes" id="UP000676336"/>
    </source>
</evidence>
<protein>
    <submittedName>
        <fullName evidence="2">Uncharacterized protein</fullName>
    </submittedName>
</protein>
<dbReference type="SUPFAM" id="SSF50044">
    <property type="entry name" value="SH3-domain"/>
    <property type="match status" value="1"/>
</dbReference>
<dbReference type="AlphaFoldDB" id="A0A8S3J3K0"/>
<dbReference type="InterPro" id="IPR036028">
    <property type="entry name" value="SH3-like_dom_sf"/>
</dbReference>
<dbReference type="Proteomes" id="UP000676336">
    <property type="component" value="Unassembled WGS sequence"/>
</dbReference>
<dbReference type="EMBL" id="CAJOBI010340877">
    <property type="protein sequence ID" value="CAF5212708.1"/>
    <property type="molecule type" value="Genomic_DNA"/>
</dbReference>
<feature type="compositionally biased region" description="Polar residues" evidence="1">
    <location>
        <begin position="64"/>
        <end position="81"/>
    </location>
</feature>
<feature type="compositionally biased region" description="Polar residues" evidence="1">
    <location>
        <begin position="16"/>
        <end position="26"/>
    </location>
</feature>
<feature type="compositionally biased region" description="Low complexity" evidence="1">
    <location>
        <begin position="27"/>
        <end position="60"/>
    </location>
</feature>
<evidence type="ECO:0000256" key="1">
    <source>
        <dbReference type="SAM" id="MobiDB-lite"/>
    </source>
</evidence>
<gene>
    <name evidence="2" type="ORF">SMN809_LOCUS78823</name>
</gene>
<feature type="non-terminal residue" evidence="2">
    <location>
        <position position="1"/>
    </location>
</feature>
<name>A0A8S3J3K0_9BILA</name>
<comment type="caution">
    <text evidence="2">The sequence shown here is derived from an EMBL/GenBank/DDBJ whole genome shotgun (WGS) entry which is preliminary data.</text>
</comment>
<organism evidence="2 3">
    <name type="scientific">Rotaria magnacalcarata</name>
    <dbReference type="NCBI Taxonomy" id="392030"/>
    <lineage>
        <taxon>Eukaryota</taxon>
        <taxon>Metazoa</taxon>
        <taxon>Spiralia</taxon>
        <taxon>Gnathifera</taxon>
        <taxon>Rotifera</taxon>
        <taxon>Eurotatoria</taxon>
        <taxon>Bdelloidea</taxon>
        <taxon>Philodinida</taxon>
        <taxon>Philodinidae</taxon>
        <taxon>Rotaria</taxon>
    </lineage>
</organism>
<feature type="region of interest" description="Disordered" evidence="1">
    <location>
        <begin position="1"/>
        <end position="88"/>
    </location>
</feature>
<feature type="compositionally biased region" description="Low complexity" evidence="1">
    <location>
        <begin position="1"/>
        <end position="15"/>
    </location>
</feature>
<accession>A0A8S3J3K0</accession>
<evidence type="ECO:0000313" key="2">
    <source>
        <dbReference type="EMBL" id="CAF5212708.1"/>
    </source>
</evidence>
<reference evidence="2" key="1">
    <citation type="submission" date="2021-02" db="EMBL/GenBank/DDBJ databases">
        <authorList>
            <person name="Nowell W R."/>
        </authorList>
    </citation>
    <scope>NUCLEOTIDE SEQUENCE</scope>
</reference>